<dbReference type="GO" id="GO:0005886">
    <property type="term" value="C:plasma membrane"/>
    <property type="evidence" value="ECO:0007669"/>
    <property type="project" value="UniProtKB-SubCell"/>
</dbReference>
<dbReference type="EMBL" id="BSDR01000001">
    <property type="protein sequence ID" value="GLI33414.1"/>
    <property type="molecule type" value="Genomic_DNA"/>
</dbReference>
<evidence type="ECO:0000313" key="7">
    <source>
        <dbReference type="EMBL" id="GLI33414.1"/>
    </source>
</evidence>
<dbReference type="AlphaFoldDB" id="A0A9W6D1U4"/>
<dbReference type="InterPro" id="IPR050833">
    <property type="entry name" value="Poly_Biosynth_Transport"/>
</dbReference>
<sequence>MIFGSDFVNKGIPVVIIFTLAQFINSITGGVGFTLIMTGKQKIEFYNSIGLFFVNFTLNLILIPSLGCMGAAIATATSVIFSNILRLMQVYIFYKMQPYGINYLKTIVPAIMATVLLLLTQKVNLLPIGQLMLNVFIVLGIFLIYTRFTGVDEDEQYIWNLIKQKFAFRLGA</sequence>
<dbReference type="Proteomes" id="UP001144372">
    <property type="component" value="Unassembled WGS sequence"/>
</dbReference>
<comment type="caution">
    <text evidence="7">The sequence shown here is derived from an EMBL/GenBank/DDBJ whole genome shotgun (WGS) entry which is preliminary data.</text>
</comment>
<accession>A0A9W6D1U4</accession>
<keyword evidence="5 6" id="KW-0472">Membrane</keyword>
<feature type="transmembrane region" description="Helical" evidence="6">
    <location>
        <begin position="100"/>
        <end position="119"/>
    </location>
</feature>
<dbReference type="PANTHER" id="PTHR30250:SF11">
    <property type="entry name" value="O-ANTIGEN TRANSPORTER-RELATED"/>
    <property type="match status" value="1"/>
</dbReference>
<feature type="transmembrane region" description="Helical" evidence="6">
    <location>
        <begin position="12"/>
        <end position="33"/>
    </location>
</feature>
<organism evidence="7 8">
    <name type="scientific">Desulforhabdus amnigena</name>
    <dbReference type="NCBI Taxonomy" id="40218"/>
    <lineage>
        <taxon>Bacteria</taxon>
        <taxon>Pseudomonadati</taxon>
        <taxon>Thermodesulfobacteriota</taxon>
        <taxon>Syntrophobacteria</taxon>
        <taxon>Syntrophobacterales</taxon>
        <taxon>Syntrophobacteraceae</taxon>
        <taxon>Desulforhabdus</taxon>
    </lineage>
</organism>
<evidence type="ECO:0000256" key="5">
    <source>
        <dbReference type="ARBA" id="ARBA00023136"/>
    </source>
</evidence>
<reference evidence="7" key="1">
    <citation type="submission" date="2022-12" db="EMBL/GenBank/DDBJ databases">
        <title>Reference genome sequencing for broad-spectrum identification of bacterial and archaeal isolates by mass spectrometry.</title>
        <authorList>
            <person name="Sekiguchi Y."/>
            <person name="Tourlousse D.M."/>
        </authorList>
    </citation>
    <scope>NUCLEOTIDE SEQUENCE</scope>
    <source>
        <strain evidence="7">ASRB1</strain>
    </source>
</reference>
<feature type="transmembrane region" description="Helical" evidence="6">
    <location>
        <begin position="69"/>
        <end position="88"/>
    </location>
</feature>
<evidence type="ECO:0000256" key="4">
    <source>
        <dbReference type="ARBA" id="ARBA00022989"/>
    </source>
</evidence>
<evidence type="ECO:0000256" key="6">
    <source>
        <dbReference type="SAM" id="Phobius"/>
    </source>
</evidence>
<gene>
    <name evidence="7" type="ORF">DAMNIGENAA_08470</name>
</gene>
<evidence type="ECO:0008006" key="9">
    <source>
        <dbReference type="Google" id="ProtNLM"/>
    </source>
</evidence>
<name>A0A9W6D1U4_9BACT</name>
<proteinExistence type="predicted"/>
<dbReference type="PANTHER" id="PTHR30250">
    <property type="entry name" value="PST FAMILY PREDICTED COLANIC ACID TRANSPORTER"/>
    <property type="match status" value="1"/>
</dbReference>
<keyword evidence="8" id="KW-1185">Reference proteome</keyword>
<feature type="transmembrane region" description="Helical" evidence="6">
    <location>
        <begin position="125"/>
        <end position="145"/>
    </location>
</feature>
<evidence type="ECO:0000256" key="2">
    <source>
        <dbReference type="ARBA" id="ARBA00022475"/>
    </source>
</evidence>
<evidence type="ECO:0000256" key="3">
    <source>
        <dbReference type="ARBA" id="ARBA00022692"/>
    </source>
</evidence>
<keyword evidence="4 6" id="KW-1133">Transmembrane helix</keyword>
<evidence type="ECO:0000313" key="8">
    <source>
        <dbReference type="Proteomes" id="UP001144372"/>
    </source>
</evidence>
<keyword evidence="3 6" id="KW-0812">Transmembrane</keyword>
<comment type="subcellular location">
    <subcellularLocation>
        <location evidence="1">Cell membrane</location>
        <topology evidence="1">Multi-pass membrane protein</topology>
    </subcellularLocation>
</comment>
<keyword evidence="2" id="KW-1003">Cell membrane</keyword>
<protein>
    <recommendedName>
        <fullName evidence="9">Polysaccharide biosynthesis protein C-terminal domain-containing protein</fullName>
    </recommendedName>
</protein>
<evidence type="ECO:0000256" key="1">
    <source>
        <dbReference type="ARBA" id="ARBA00004651"/>
    </source>
</evidence>